<sequence>MVGMIQAFDSLSPRIVIAIALLALVPVVTFGLTLSFYVALAVTATNVVLITTSLYLLFSPTEAEEHGTDAAHS</sequence>
<protein>
    <recommendedName>
        <fullName evidence="2">DUF8131 domain-containing protein</fullName>
    </recommendedName>
</protein>
<keyword evidence="1" id="KW-1133">Transmembrane helix</keyword>
<evidence type="ECO:0000259" key="2">
    <source>
        <dbReference type="Pfam" id="PF26452"/>
    </source>
</evidence>
<reference evidence="4" key="1">
    <citation type="submission" date="2016-10" db="EMBL/GenBank/DDBJ databases">
        <authorList>
            <person name="Varghese N."/>
            <person name="Submissions S."/>
        </authorList>
    </citation>
    <scope>NUCLEOTIDE SEQUENCE [LARGE SCALE GENOMIC DNA]</scope>
    <source>
        <strain evidence="4">IBRC-M 10043</strain>
    </source>
</reference>
<feature type="domain" description="DUF8131" evidence="2">
    <location>
        <begin position="10"/>
        <end position="70"/>
    </location>
</feature>
<keyword evidence="1" id="KW-0812">Transmembrane</keyword>
<accession>A0A1H8QY18</accession>
<feature type="transmembrane region" description="Helical" evidence="1">
    <location>
        <begin position="12"/>
        <end position="30"/>
    </location>
</feature>
<organism evidence="3 4">
    <name type="scientific">Halorientalis persicus</name>
    <dbReference type="NCBI Taxonomy" id="1367881"/>
    <lineage>
        <taxon>Archaea</taxon>
        <taxon>Methanobacteriati</taxon>
        <taxon>Methanobacteriota</taxon>
        <taxon>Stenosarchaea group</taxon>
        <taxon>Halobacteria</taxon>
        <taxon>Halobacteriales</taxon>
        <taxon>Haloarculaceae</taxon>
        <taxon>Halorientalis</taxon>
    </lineage>
</organism>
<dbReference type="InterPro" id="IPR058444">
    <property type="entry name" value="DUF8131"/>
</dbReference>
<dbReference type="Pfam" id="PF26452">
    <property type="entry name" value="DUF8131"/>
    <property type="match status" value="1"/>
</dbReference>
<gene>
    <name evidence="3" type="ORF">SAMN05216388_101517</name>
</gene>
<dbReference type="EMBL" id="FOCX01000015">
    <property type="protein sequence ID" value="SEO59075.1"/>
    <property type="molecule type" value="Genomic_DNA"/>
</dbReference>
<feature type="transmembrane region" description="Helical" evidence="1">
    <location>
        <begin position="36"/>
        <end position="58"/>
    </location>
</feature>
<evidence type="ECO:0000256" key="1">
    <source>
        <dbReference type="SAM" id="Phobius"/>
    </source>
</evidence>
<evidence type="ECO:0000313" key="3">
    <source>
        <dbReference type="EMBL" id="SEO59075.1"/>
    </source>
</evidence>
<keyword evidence="4" id="KW-1185">Reference proteome</keyword>
<name>A0A1H8QY18_9EURY</name>
<dbReference type="AlphaFoldDB" id="A0A1H8QY18"/>
<keyword evidence="1" id="KW-0472">Membrane</keyword>
<dbReference type="Proteomes" id="UP000198775">
    <property type="component" value="Unassembled WGS sequence"/>
</dbReference>
<evidence type="ECO:0000313" key="4">
    <source>
        <dbReference type="Proteomes" id="UP000198775"/>
    </source>
</evidence>
<proteinExistence type="predicted"/>
<dbReference type="OrthoDB" id="240261at2157"/>